<dbReference type="Pfam" id="PF12836">
    <property type="entry name" value="HHH_3"/>
    <property type="match status" value="3"/>
</dbReference>
<gene>
    <name evidence="2" type="ORF">H9819_04490</name>
</gene>
<protein>
    <submittedName>
        <fullName evidence="2">Helix-hairpin-helix domain-containing protein</fullName>
    </submittedName>
</protein>
<dbReference type="EMBL" id="DXCK01000062">
    <property type="protein sequence ID" value="HIZ01499.1"/>
    <property type="molecule type" value="Genomic_DNA"/>
</dbReference>
<reference evidence="2" key="1">
    <citation type="journal article" date="2021" name="PeerJ">
        <title>Extensive microbial diversity within the chicken gut microbiome revealed by metagenomics and culture.</title>
        <authorList>
            <person name="Gilroy R."/>
            <person name="Ravi A."/>
            <person name="Getino M."/>
            <person name="Pursley I."/>
            <person name="Horton D.L."/>
            <person name="Alikhan N.F."/>
            <person name="Baker D."/>
            <person name="Gharbi K."/>
            <person name="Hall N."/>
            <person name="Watson M."/>
            <person name="Adriaenssens E.M."/>
            <person name="Foster-Nyarko E."/>
            <person name="Jarju S."/>
            <person name="Secka A."/>
            <person name="Antonio M."/>
            <person name="Oren A."/>
            <person name="Chaudhuri R.R."/>
            <person name="La Ragione R."/>
            <person name="Hildebrand F."/>
            <person name="Pallen M.J."/>
        </authorList>
    </citation>
    <scope>NUCLEOTIDE SEQUENCE</scope>
    <source>
        <strain evidence="2">ChiHjej12B11-24981</strain>
    </source>
</reference>
<dbReference type="Gene3D" id="1.10.150.310">
    <property type="entry name" value="Tex RuvX-like domain-like"/>
    <property type="match status" value="1"/>
</dbReference>
<comment type="caution">
    <text evidence="2">The sequence shown here is derived from an EMBL/GenBank/DDBJ whole genome shotgun (WGS) entry which is preliminary data.</text>
</comment>
<name>A0A9D2A528_9BACE</name>
<dbReference type="InterPro" id="IPR010994">
    <property type="entry name" value="RuvA_2-like"/>
</dbReference>
<dbReference type="Proteomes" id="UP000824023">
    <property type="component" value="Unassembled WGS sequence"/>
</dbReference>
<accession>A0A9D2A528</accession>
<evidence type="ECO:0000313" key="3">
    <source>
        <dbReference type="Proteomes" id="UP000824023"/>
    </source>
</evidence>
<dbReference type="InterPro" id="IPR051675">
    <property type="entry name" value="Endo/Exo/Phosphatase_dom_1"/>
</dbReference>
<reference evidence="2" key="2">
    <citation type="submission" date="2021-04" db="EMBL/GenBank/DDBJ databases">
        <authorList>
            <person name="Gilroy R."/>
        </authorList>
    </citation>
    <scope>NUCLEOTIDE SEQUENCE</scope>
    <source>
        <strain evidence="2">ChiHjej12B11-24981</strain>
    </source>
</reference>
<dbReference type="PANTHER" id="PTHR21180:SF32">
    <property type="entry name" value="ENDONUCLEASE_EXONUCLEASE_PHOSPHATASE FAMILY DOMAIN-CONTAINING PROTEIN 1"/>
    <property type="match status" value="1"/>
</dbReference>
<dbReference type="Gene3D" id="1.10.150.280">
    <property type="entry name" value="AF1531-like domain"/>
    <property type="match status" value="2"/>
</dbReference>
<dbReference type="SUPFAM" id="SSF47781">
    <property type="entry name" value="RuvA domain 2-like"/>
    <property type="match status" value="3"/>
</dbReference>
<feature type="region of interest" description="Disordered" evidence="1">
    <location>
        <begin position="65"/>
        <end position="96"/>
    </location>
</feature>
<dbReference type="GO" id="GO:0015628">
    <property type="term" value="P:protein secretion by the type II secretion system"/>
    <property type="evidence" value="ECO:0007669"/>
    <property type="project" value="TreeGrafter"/>
</dbReference>
<feature type="compositionally biased region" description="Pro residues" evidence="1">
    <location>
        <begin position="82"/>
        <end position="94"/>
    </location>
</feature>
<dbReference type="AlphaFoldDB" id="A0A9D2A528"/>
<evidence type="ECO:0000256" key="1">
    <source>
        <dbReference type="SAM" id="MobiDB-lite"/>
    </source>
</evidence>
<organism evidence="2 3">
    <name type="scientific">Candidatus Bacteroides merdipullorum</name>
    <dbReference type="NCBI Taxonomy" id="2838474"/>
    <lineage>
        <taxon>Bacteria</taxon>
        <taxon>Pseudomonadati</taxon>
        <taxon>Bacteroidota</taxon>
        <taxon>Bacteroidia</taxon>
        <taxon>Bacteroidales</taxon>
        <taxon>Bacteroidaceae</taxon>
        <taxon>Bacteroides</taxon>
    </lineage>
</organism>
<sequence length="312" mass="35560">MKNPLRHLPFFSSQTQRGLLLLCLLILAVVLIGPRLGRRADPADEPTAATLEAYQKFHATLQQEATTDQSDADFHADGLPGAPHPEPTLRPFPFDPNRADSATLRRLGLPGWVVQSIVRYREKGGRFRQDEDFRRIYGLTDEQYKALRPYLHIPPADTLRPRMQPLWADSPGGHVTKPYKYPAGTVVDLNRADTSELKRIPGIGSAIARRIARYRQRLGGFHDLEQLKEINLNPERLRLWFYIDTAAICRINLNTASLNALSRHPYLNFPQAKAICEYRQKNGSLDKLHALALFDEFSETDLKRLAPYVRFD</sequence>
<dbReference type="PANTHER" id="PTHR21180">
    <property type="entry name" value="ENDONUCLEASE/EXONUCLEASE/PHOSPHATASE FAMILY DOMAIN-CONTAINING PROTEIN 1"/>
    <property type="match status" value="1"/>
</dbReference>
<evidence type="ECO:0000313" key="2">
    <source>
        <dbReference type="EMBL" id="HIZ01499.1"/>
    </source>
</evidence>
<proteinExistence type="predicted"/>
<dbReference type="GO" id="GO:0015627">
    <property type="term" value="C:type II protein secretion system complex"/>
    <property type="evidence" value="ECO:0007669"/>
    <property type="project" value="TreeGrafter"/>
</dbReference>